<accession>A0AAN7YVA7</accession>
<evidence type="ECO:0008006" key="19">
    <source>
        <dbReference type="Google" id="ProtNLM"/>
    </source>
</evidence>
<dbReference type="Gene3D" id="6.20.240.20">
    <property type="match status" value="1"/>
</dbReference>
<dbReference type="InterPro" id="IPR036028">
    <property type="entry name" value="SH3-like_dom_sf"/>
</dbReference>
<evidence type="ECO:0000256" key="8">
    <source>
        <dbReference type="ARBA" id="ARBA00023175"/>
    </source>
</evidence>
<keyword evidence="3 10" id="KW-0728">SH3 domain</keyword>
<evidence type="ECO:0000259" key="16">
    <source>
        <dbReference type="PROSITE" id="PS51456"/>
    </source>
</evidence>
<dbReference type="SUPFAM" id="SSF50729">
    <property type="entry name" value="PH domain-like"/>
    <property type="match status" value="1"/>
</dbReference>
<feature type="compositionally biased region" description="Pro residues" evidence="12">
    <location>
        <begin position="1026"/>
        <end position="1041"/>
    </location>
</feature>
<evidence type="ECO:0000313" key="18">
    <source>
        <dbReference type="Proteomes" id="UP001344447"/>
    </source>
</evidence>
<dbReference type="Pfam" id="PF22406">
    <property type="entry name" value="DdMyo7_FERM"/>
    <property type="match status" value="1"/>
</dbReference>
<dbReference type="SMART" id="SM00015">
    <property type="entry name" value="IQ"/>
    <property type="match status" value="1"/>
</dbReference>
<keyword evidence="8 11" id="KW-0505">Motor protein</keyword>
<dbReference type="SMART" id="SM00139">
    <property type="entry name" value="MyTH4"/>
    <property type="match status" value="2"/>
</dbReference>
<feature type="region of interest" description="Disordered" evidence="12">
    <location>
        <begin position="537"/>
        <end position="557"/>
    </location>
</feature>
<dbReference type="InterPro" id="IPR014352">
    <property type="entry name" value="FERM/acyl-CoA-bd_prot_sf"/>
</dbReference>
<dbReference type="CDD" id="cd14473">
    <property type="entry name" value="FERM_B-lobe"/>
    <property type="match status" value="1"/>
</dbReference>
<evidence type="ECO:0000256" key="12">
    <source>
        <dbReference type="SAM" id="MobiDB-lite"/>
    </source>
</evidence>
<evidence type="ECO:0000256" key="4">
    <source>
        <dbReference type="ARBA" id="ARBA00022490"/>
    </source>
</evidence>
<sequence length="2335" mass="265639">MDEDTLNGEYFQPVEDMITLPILTEESLLLNLKMRYKKKEIYTYTGSILVAVNPYEILPIYTADIVKSYFGKSRNTMLPHIFAVSDAAFTNMIEEGKNQSVIISGESGAGKTESTKLIIQYLAARTNRHSQVEQMIVESSPILEAFGNAKTIRNNNSSRFGKFIEIQFNKEGHISGARIINYLLEKSRISHQASSERNYHIFYQLLAGASDELKEKLKLGEPEDYHYLNQSGCIRIDNINDVEDFEHVKYAMNVLGLPEDKQFTIFSIVSAVLHIGNLTFEKSEKTQGAEGSEVSNKDTLKIIAQLLNVDPVKLETCLTIRHVLIRGQKFVIPLKVNEAEDTRDSLAKALYGNVFNWLVVFINSKIHKPQKNSTFIGVLDIFGFENFKKNSFEQFCINFANEKLQQHFNQHIFKLEQEEYEKEKINWSKIVYNDNQECLDLIEKRPLGILSLLDEESRFPQATDLTYLEKLHTNHEKHPYYEKPRRSKNTFVVKHYAGEVHYDTQGFLDKNKDTVSDDLSTLLQGSKSKFIIELFTPPREEGGDDTDKGREKKKTTAGQTFKAQLQSLINILSSTQPHYVRCIKPNTTKEPAVYDHELIQAQLRYAGMMETIRIRKLGFPIRHTHKEFRDRYLILDYRARSTDNKQTCSGLMNLLSGTNGIERDEWQLGNTKVFIRDHQYLKLEELRKLKLLKKVTLIQSVWRMYRCKKRYQQIRASAKILGAAMISHVARRDFKEQRQAVQRIKGFFKMVTAQKQFKIIQINFRIVQNNVRSFIARRHSRNAVLLKRDRNARMLEIQREKDEEERERKEKEERERQEKEDKEKETADRRQLQEEQKRREEELRAKREEEELKKLEEKKSQLKELNQIDELSSLERMLKEQQDKNINELDDFVNSLEAFSFEGGVDDSQPYSFNHKMYEMSPEALDKISISDLLQGLKQTVRSVTKFEVDESKFDLPPGIENVLKRAPGIKRQASSFLPGQPIPDAYSSPQYPVDEADDNSNDYNGEDNGDLPPPPHPSDDGAFSLPPPPSSNFGLPPPPSSSSTGTYSLPPMPVFDFGMIDPILGAPPPPPPTDSTTPTATASTSGTASNAAAGATSRAGPSQPQPVANVVELPEILHDEEISLYSFYDFANKNFNTEKLKQKEDIFSYQKSHIKSSLLVHTDPEQTKVAVEIFSKVLHYMTSNPLVSKKDPADFYSPVKFILTKGLATEGLRDEIYCQLIKQSTSNPIQDLNIRIWELIHFTCSTFPPTRKLMKYFAAYLKTTIQQKDVSKSVKDSAQASYQILQRFTLNGARKQVPSVTELESIKENRPIFVRITATDGSLKGLHIDSATTCQESSNDLSQRSRMRQSSKDNGFTIIESFNGIERDIAPTDKICDVLSKVENLQATLSSKIQLNFKLVFKKKLFFDNIGANVPVASINVENEFYYHQLFNDLFNSNYCKDLDYQISIGSLKLQFESSDYTDEIKAWLPGNGRGKYFTTDIEKNRFEDFINKYKSHKGLSADDAKKQMIQLLEKHPLANCSLVSCEHQSESLSYPKNFVLALNVTGINIYDPATSKMLETIKYSTQSQNIKTDDKSVSITLENKSVLQAFTGDVQKLVSLIKDYSLYLRNNAKYARALKDYNVSDTTLLPFKRNDIITIIFKDQENKWYIGQLNGKEGSFPVDHVEILLTDVPPPQPVHPATTLSPPMSPTIPNITSTPPPPPPINDSMSPQAGTMLPPPPMGTTKPLDIPMMGIPPPPPTNSSVTNSPIGSPMMGIPPPPPTISPSPLSSGNNTPPPPPTLSTPPPMASPPNFRSSLRVSMINTSNDGESSPSDDASKRLTVSPAIGTDSQLAQWASTRFRSFKRAATTNQQATLKRKAPIDPNAAFYFNKDPIKESLIEMDAKLSKKAIKNFSEIMMWMGDYPIPKGQTPSLVIQSIVSRGIENHELRDEIYCQAYRQTNKNPKVESAKKGFELIYFLCITFSPSDSLLQPFMEQLMSRNIAIQSSSPQLASLIAVCIEKLESHPIPSYQQRKMGPSATEIQSFRSHLENGDISTCKIRFIDQSTKLAKINTYTTIREITDTVCRQYGISQQTIKMFGISAVNETAGISKVLSETDMIYDVLARWEQSEEKGEFYFQVRRRFFLDDVNKILDQEHLWTDDDICFELTYCQIRDEWMKGLYTTINEKDSSVIAAILIQLIYPNQSKLVLTKEIVRQVLPDQIFNSQNIKVWISMIESQVFELVSQTPEYLKLMFINLIGSKSPIFGCTLFNIQQKENPPKAWLAINKKGISIFDPHTKESKNFWTFQSISNVAFTDDTFCIMTGNLMKPIKQTFTTDEHSSIASVYQFYSSQ</sequence>
<feature type="compositionally biased region" description="Basic and acidic residues" evidence="12">
    <location>
        <begin position="538"/>
        <end position="550"/>
    </location>
</feature>
<feature type="domain" description="MyTH4" evidence="15">
    <location>
        <begin position="1872"/>
        <end position="2029"/>
    </location>
</feature>
<evidence type="ECO:0000259" key="15">
    <source>
        <dbReference type="PROSITE" id="PS51016"/>
    </source>
</evidence>
<dbReference type="InterPro" id="IPR055159">
    <property type="entry name" value="DdMyo7_FERM"/>
</dbReference>
<feature type="region of interest" description="Disordered" evidence="12">
    <location>
        <begin position="800"/>
        <end position="851"/>
    </location>
</feature>
<evidence type="ECO:0000256" key="3">
    <source>
        <dbReference type="ARBA" id="ARBA00022443"/>
    </source>
</evidence>
<dbReference type="Gene3D" id="1.20.80.10">
    <property type="match status" value="1"/>
</dbReference>
<dbReference type="Gene3D" id="3.10.20.90">
    <property type="entry name" value="Phosphatidylinositol 3-kinase Catalytic Subunit, Chain A, domain 1"/>
    <property type="match status" value="2"/>
</dbReference>
<dbReference type="PROSITE" id="PS51456">
    <property type="entry name" value="MYOSIN_MOTOR"/>
    <property type="match status" value="1"/>
</dbReference>
<dbReference type="Gene3D" id="2.30.29.30">
    <property type="entry name" value="Pleckstrin-homology domain (PH domain)/Phosphotyrosine-binding domain (PTB)"/>
    <property type="match status" value="2"/>
</dbReference>
<dbReference type="PANTHER" id="PTHR46049">
    <property type="entry name" value="AGAP003327-PA"/>
    <property type="match status" value="1"/>
</dbReference>
<keyword evidence="9 11" id="KW-0009">Actin-binding</keyword>
<feature type="binding site" evidence="11">
    <location>
        <begin position="105"/>
        <end position="112"/>
    </location>
    <ligand>
        <name>ATP</name>
        <dbReference type="ChEBI" id="CHEBI:30616"/>
    </ligand>
</feature>
<comment type="similarity">
    <text evidence="2 11">Belongs to the TRAFAC class myosin-kinesin ATPase superfamily. Myosin family.</text>
</comment>
<dbReference type="SMART" id="SM00295">
    <property type="entry name" value="B41"/>
    <property type="match status" value="1"/>
</dbReference>
<feature type="domain" description="MyTH4" evidence="15">
    <location>
        <begin position="1150"/>
        <end position="1308"/>
    </location>
</feature>
<evidence type="ECO:0000313" key="17">
    <source>
        <dbReference type="EMBL" id="KAK5577072.1"/>
    </source>
</evidence>
<dbReference type="GO" id="GO:0005737">
    <property type="term" value="C:cytoplasm"/>
    <property type="evidence" value="ECO:0007669"/>
    <property type="project" value="UniProtKB-SubCell"/>
</dbReference>
<feature type="compositionally biased region" description="Acidic residues" evidence="12">
    <location>
        <begin position="995"/>
        <end position="1010"/>
    </location>
</feature>
<dbReference type="SMART" id="SM00242">
    <property type="entry name" value="MYSc"/>
    <property type="match status" value="1"/>
</dbReference>
<feature type="region of interest" description="Actin-binding" evidence="11">
    <location>
        <begin position="565"/>
        <end position="587"/>
    </location>
</feature>
<dbReference type="Gene3D" id="1.20.5.190">
    <property type="match status" value="1"/>
</dbReference>
<evidence type="ECO:0000256" key="10">
    <source>
        <dbReference type="PROSITE-ProRule" id="PRU00192"/>
    </source>
</evidence>
<dbReference type="SUPFAM" id="SSF50044">
    <property type="entry name" value="SH3-domain"/>
    <property type="match status" value="1"/>
</dbReference>
<dbReference type="SMART" id="SM00326">
    <property type="entry name" value="SH3"/>
    <property type="match status" value="1"/>
</dbReference>
<dbReference type="GO" id="GO:0120025">
    <property type="term" value="C:plasma membrane bounded cell projection"/>
    <property type="evidence" value="ECO:0007669"/>
    <property type="project" value="UniProtKB-ARBA"/>
</dbReference>
<keyword evidence="18" id="KW-1185">Reference proteome</keyword>
<evidence type="ECO:0000259" key="14">
    <source>
        <dbReference type="PROSITE" id="PS50057"/>
    </source>
</evidence>
<dbReference type="InterPro" id="IPR051724">
    <property type="entry name" value="Actin_motor_Myosin"/>
</dbReference>
<dbReference type="GO" id="GO:0003779">
    <property type="term" value="F:actin binding"/>
    <property type="evidence" value="ECO:0007669"/>
    <property type="project" value="UniProtKB-KW"/>
</dbReference>
<feature type="compositionally biased region" description="Low complexity" evidence="12">
    <location>
        <begin position="1075"/>
        <end position="1103"/>
    </location>
</feature>
<dbReference type="PROSITE" id="PS50002">
    <property type="entry name" value="SH3"/>
    <property type="match status" value="1"/>
</dbReference>
<dbReference type="Pfam" id="PF00784">
    <property type="entry name" value="MyTH4"/>
    <property type="match status" value="2"/>
</dbReference>
<gene>
    <name evidence="17" type="ORF">RB653_002009</name>
</gene>
<dbReference type="Pfam" id="PF00063">
    <property type="entry name" value="Myosin_head"/>
    <property type="match status" value="1"/>
</dbReference>
<feature type="domain" description="FERM" evidence="14">
    <location>
        <begin position="1313"/>
        <end position="1614"/>
    </location>
</feature>
<dbReference type="Gene3D" id="2.30.30.40">
    <property type="entry name" value="SH3 Domains"/>
    <property type="match status" value="1"/>
</dbReference>
<dbReference type="PROSITE" id="PS50096">
    <property type="entry name" value="IQ"/>
    <property type="match status" value="1"/>
</dbReference>
<dbReference type="SUPFAM" id="SSF54236">
    <property type="entry name" value="Ubiquitin-like"/>
    <property type="match status" value="2"/>
</dbReference>
<dbReference type="InterPro" id="IPR036961">
    <property type="entry name" value="Kinesin_motor_dom_sf"/>
</dbReference>
<evidence type="ECO:0000256" key="9">
    <source>
        <dbReference type="ARBA" id="ARBA00023203"/>
    </source>
</evidence>
<dbReference type="EMBL" id="JAVFKY010000004">
    <property type="protein sequence ID" value="KAK5577072.1"/>
    <property type="molecule type" value="Genomic_DNA"/>
</dbReference>
<dbReference type="FunFam" id="3.10.20.90:FF:000701">
    <property type="entry name" value="Myosin-G heavy chain"/>
    <property type="match status" value="1"/>
</dbReference>
<dbReference type="Gene3D" id="1.10.10.820">
    <property type="match status" value="1"/>
</dbReference>
<evidence type="ECO:0000256" key="7">
    <source>
        <dbReference type="ARBA" id="ARBA00023123"/>
    </source>
</evidence>
<dbReference type="Pfam" id="PF07653">
    <property type="entry name" value="SH3_2"/>
    <property type="match status" value="1"/>
</dbReference>
<dbReference type="Gene3D" id="1.20.58.530">
    <property type="match status" value="1"/>
</dbReference>
<dbReference type="PANTHER" id="PTHR46049:SF5">
    <property type="entry name" value="PLECKSTRIN HOMOLOGY DOMAIN-CONTAINING FAMILY H MEMBER 3"/>
    <property type="match status" value="1"/>
</dbReference>
<organism evidence="17 18">
    <name type="scientific">Dictyostelium firmibasis</name>
    <dbReference type="NCBI Taxonomy" id="79012"/>
    <lineage>
        <taxon>Eukaryota</taxon>
        <taxon>Amoebozoa</taxon>
        <taxon>Evosea</taxon>
        <taxon>Eumycetozoa</taxon>
        <taxon>Dictyostelia</taxon>
        <taxon>Dictyosteliales</taxon>
        <taxon>Dictyosteliaceae</taxon>
        <taxon>Dictyostelium</taxon>
    </lineage>
</organism>
<keyword evidence="5 11" id="KW-0547">Nucleotide-binding</keyword>
<dbReference type="GO" id="GO:0005524">
    <property type="term" value="F:ATP binding"/>
    <property type="evidence" value="ECO:0007669"/>
    <property type="project" value="UniProtKB-UniRule"/>
</dbReference>
<evidence type="ECO:0000256" key="2">
    <source>
        <dbReference type="ARBA" id="ARBA00008314"/>
    </source>
</evidence>
<dbReference type="InterPro" id="IPR027417">
    <property type="entry name" value="P-loop_NTPase"/>
</dbReference>
<dbReference type="InterPro" id="IPR038185">
    <property type="entry name" value="MyTH4_dom_sf"/>
</dbReference>
<feature type="region of interest" description="Disordered" evidence="12">
    <location>
        <begin position="974"/>
        <end position="1106"/>
    </location>
</feature>
<keyword evidence="7 11" id="KW-0518">Myosin</keyword>
<feature type="compositionally biased region" description="Low complexity" evidence="12">
    <location>
        <begin position="1744"/>
        <end position="1757"/>
    </location>
</feature>
<dbReference type="CDD" id="cd14883">
    <property type="entry name" value="MYSc_Myo22"/>
    <property type="match status" value="1"/>
</dbReference>
<evidence type="ECO:0000256" key="11">
    <source>
        <dbReference type="PROSITE-ProRule" id="PRU00782"/>
    </source>
</evidence>
<dbReference type="InterPro" id="IPR011993">
    <property type="entry name" value="PH-like_dom_sf"/>
</dbReference>
<keyword evidence="6 11" id="KW-0067">ATP-binding</keyword>
<evidence type="ECO:0000259" key="13">
    <source>
        <dbReference type="PROSITE" id="PS50002"/>
    </source>
</evidence>
<dbReference type="PROSITE" id="PS50057">
    <property type="entry name" value="FERM_3"/>
    <property type="match status" value="2"/>
</dbReference>
<feature type="domain" description="FERM" evidence="14">
    <location>
        <begin position="2038"/>
        <end position="2335"/>
    </location>
</feature>
<evidence type="ECO:0000256" key="6">
    <source>
        <dbReference type="ARBA" id="ARBA00022840"/>
    </source>
</evidence>
<dbReference type="InterPro" id="IPR000048">
    <property type="entry name" value="IQ_motif_EF-hand-BS"/>
</dbReference>
<dbReference type="Proteomes" id="UP001344447">
    <property type="component" value="Unassembled WGS sequence"/>
</dbReference>
<feature type="region of interest" description="Disordered" evidence="12">
    <location>
        <begin position="1736"/>
        <end position="1797"/>
    </location>
</feature>
<dbReference type="GO" id="GO:0016459">
    <property type="term" value="C:myosin complex"/>
    <property type="evidence" value="ECO:0007669"/>
    <property type="project" value="UniProtKB-KW"/>
</dbReference>
<dbReference type="SUPFAM" id="SSF47031">
    <property type="entry name" value="Second domain of FERM"/>
    <property type="match status" value="2"/>
</dbReference>
<dbReference type="FunFam" id="1.10.10.820:FF:000001">
    <property type="entry name" value="Myosin heavy chain"/>
    <property type="match status" value="1"/>
</dbReference>
<dbReference type="SUPFAM" id="SSF52540">
    <property type="entry name" value="P-loop containing nucleoside triphosphate hydrolases"/>
    <property type="match status" value="1"/>
</dbReference>
<dbReference type="PRINTS" id="PR00193">
    <property type="entry name" value="MYOSINHEAVY"/>
</dbReference>
<feature type="compositionally biased region" description="Pro residues" evidence="12">
    <location>
        <begin position="1758"/>
        <end position="1767"/>
    </location>
</feature>
<proteinExistence type="inferred from homology"/>
<evidence type="ECO:0000256" key="5">
    <source>
        <dbReference type="ARBA" id="ARBA00022741"/>
    </source>
</evidence>
<dbReference type="InterPro" id="IPR019748">
    <property type="entry name" value="FERM_central"/>
</dbReference>
<dbReference type="InterPro" id="IPR000299">
    <property type="entry name" value="FERM_domain"/>
</dbReference>
<dbReference type="InterPro" id="IPR001452">
    <property type="entry name" value="SH3_domain"/>
</dbReference>
<dbReference type="Gene3D" id="3.40.850.10">
    <property type="entry name" value="Kinesin motor domain"/>
    <property type="match status" value="1"/>
</dbReference>
<dbReference type="InterPro" id="IPR019749">
    <property type="entry name" value="Band_41_domain"/>
</dbReference>
<protein>
    <recommendedName>
        <fullName evidence="19">Class VII unconventional myosin</fullName>
    </recommendedName>
</protein>
<dbReference type="Pfam" id="PF02174">
    <property type="entry name" value="IRS"/>
    <property type="match status" value="1"/>
</dbReference>
<dbReference type="Gene3D" id="1.25.40.530">
    <property type="entry name" value="MyTH4 domain"/>
    <property type="match status" value="3"/>
</dbReference>
<reference evidence="17 18" key="1">
    <citation type="submission" date="2023-11" db="EMBL/GenBank/DDBJ databases">
        <title>Dfirmibasis_genome.</title>
        <authorList>
            <person name="Edelbroek B."/>
            <person name="Kjellin J."/>
            <person name="Jerlstrom-Hultqvist J."/>
            <person name="Soderbom F."/>
        </authorList>
    </citation>
    <scope>NUCLEOTIDE SEQUENCE [LARGE SCALE GENOMIC DNA]</scope>
    <source>
        <strain evidence="17 18">TNS-C-14</strain>
    </source>
</reference>
<dbReference type="PROSITE" id="PS51016">
    <property type="entry name" value="MYTH4"/>
    <property type="match status" value="2"/>
</dbReference>
<name>A0AAN7YVA7_9MYCE</name>
<feature type="domain" description="SH3" evidence="13">
    <location>
        <begin position="1612"/>
        <end position="1672"/>
    </location>
</feature>
<dbReference type="InterPro" id="IPR002404">
    <property type="entry name" value="IRS_PTB"/>
</dbReference>
<comment type="subcellular location">
    <subcellularLocation>
        <location evidence="1">Cytoplasm</location>
    </subcellularLocation>
</comment>
<keyword evidence="4" id="KW-0963">Cytoplasm</keyword>
<dbReference type="InterPro" id="IPR029071">
    <property type="entry name" value="Ubiquitin-like_domsf"/>
</dbReference>
<dbReference type="InterPro" id="IPR035963">
    <property type="entry name" value="FERM_2"/>
</dbReference>
<feature type="domain" description="Myosin motor" evidence="16">
    <location>
        <begin position="12"/>
        <end position="688"/>
    </location>
</feature>
<dbReference type="Gene3D" id="1.20.120.720">
    <property type="entry name" value="Myosin VI head, motor domain, U50 subdomain"/>
    <property type="match status" value="1"/>
</dbReference>
<evidence type="ECO:0000256" key="1">
    <source>
        <dbReference type="ARBA" id="ARBA00004496"/>
    </source>
</evidence>
<comment type="caution">
    <text evidence="17">The sequence shown here is derived from an EMBL/GenBank/DDBJ whole genome shotgun (WGS) entry which is preliminary data.</text>
</comment>
<dbReference type="Pfam" id="PF21989">
    <property type="entry name" value="RA_2"/>
    <property type="match status" value="2"/>
</dbReference>
<feature type="compositionally biased region" description="Pro residues" evidence="12">
    <location>
        <begin position="1777"/>
        <end position="1792"/>
    </location>
</feature>
<dbReference type="GO" id="GO:0003774">
    <property type="term" value="F:cytoskeletal motor activity"/>
    <property type="evidence" value="ECO:0007669"/>
    <property type="project" value="UniProtKB-UniRule"/>
</dbReference>
<dbReference type="InterPro" id="IPR000857">
    <property type="entry name" value="MyTH4_dom"/>
</dbReference>
<dbReference type="CDD" id="cd17110">
    <property type="entry name" value="FERM_F1_Myo10_like"/>
    <property type="match status" value="1"/>
</dbReference>
<dbReference type="InterPro" id="IPR001609">
    <property type="entry name" value="Myosin_head_motor_dom-like"/>
</dbReference>